<evidence type="ECO:0000256" key="7">
    <source>
        <dbReference type="ARBA" id="ARBA00022989"/>
    </source>
</evidence>
<feature type="transmembrane region" description="Helical" evidence="11">
    <location>
        <begin position="60"/>
        <end position="84"/>
    </location>
</feature>
<feature type="transmembrane region" description="Helical" evidence="11">
    <location>
        <begin position="339"/>
        <end position="362"/>
    </location>
</feature>
<dbReference type="FunFam" id="1.20.1250.20:FF:000218">
    <property type="entry name" value="facilitated trehalose transporter Tret1"/>
    <property type="match status" value="1"/>
</dbReference>
<keyword evidence="5" id="KW-0762">Sugar transport</keyword>
<protein>
    <recommendedName>
        <fullName evidence="12">Major facilitator superfamily (MFS) profile domain-containing protein</fullName>
    </recommendedName>
</protein>
<evidence type="ECO:0000313" key="14">
    <source>
        <dbReference type="Proteomes" id="UP001152561"/>
    </source>
</evidence>
<dbReference type="Pfam" id="PF00083">
    <property type="entry name" value="Sugar_tr"/>
    <property type="match status" value="1"/>
</dbReference>
<dbReference type="Gene3D" id="1.20.1250.20">
    <property type="entry name" value="MFS general substrate transporter like domains"/>
    <property type="match status" value="1"/>
</dbReference>
<keyword evidence="14" id="KW-1185">Reference proteome</keyword>
<dbReference type="SUPFAM" id="SSF103473">
    <property type="entry name" value="MFS general substrate transporter"/>
    <property type="match status" value="1"/>
</dbReference>
<keyword evidence="4" id="KW-1003">Cell membrane</keyword>
<dbReference type="PRINTS" id="PR00171">
    <property type="entry name" value="SUGRTRNSPORT"/>
</dbReference>
<feature type="transmembrane region" description="Helical" evidence="11">
    <location>
        <begin position="374"/>
        <end position="394"/>
    </location>
</feature>
<dbReference type="PANTHER" id="PTHR48021">
    <property type="match status" value="1"/>
</dbReference>
<gene>
    <name evidence="13" type="ORF">K7X08_028852</name>
</gene>
<reference evidence="14" key="1">
    <citation type="journal article" date="2023" name="Proc. Natl. Acad. Sci. U.S.A.">
        <title>Genomic and structural basis for evolution of tropane alkaloid biosynthesis.</title>
        <authorList>
            <person name="Wanga Y.-J."/>
            <person name="Taina T."/>
            <person name="Yua J.-Y."/>
            <person name="Lia J."/>
            <person name="Xua B."/>
            <person name="Chenc J."/>
            <person name="D'Auriad J.C."/>
            <person name="Huanga J.-P."/>
            <person name="Huanga S.-X."/>
        </authorList>
    </citation>
    <scope>NUCLEOTIDE SEQUENCE [LARGE SCALE GENOMIC DNA]</scope>
    <source>
        <strain evidence="14">cv. KIB-2019</strain>
    </source>
</reference>
<feature type="domain" description="Major facilitator superfamily (MFS) profile" evidence="12">
    <location>
        <begin position="1"/>
        <end position="428"/>
    </location>
</feature>
<evidence type="ECO:0000256" key="8">
    <source>
        <dbReference type="ARBA" id="ARBA00023136"/>
    </source>
</evidence>
<dbReference type="InterPro" id="IPR020846">
    <property type="entry name" value="MFS_dom"/>
</dbReference>
<keyword evidence="3 10" id="KW-0813">Transport</keyword>
<feature type="transmembrane region" description="Helical" evidence="11">
    <location>
        <begin position="26"/>
        <end position="48"/>
    </location>
</feature>
<evidence type="ECO:0000256" key="9">
    <source>
        <dbReference type="ARBA" id="ARBA00044504"/>
    </source>
</evidence>
<organism evidence="13 14">
    <name type="scientific">Anisodus acutangulus</name>
    <dbReference type="NCBI Taxonomy" id="402998"/>
    <lineage>
        <taxon>Eukaryota</taxon>
        <taxon>Viridiplantae</taxon>
        <taxon>Streptophyta</taxon>
        <taxon>Embryophyta</taxon>
        <taxon>Tracheophyta</taxon>
        <taxon>Spermatophyta</taxon>
        <taxon>Magnoliopsida</taxon>
        <taxon>eudicotyledons</taxon>
        <taxon>Gunneridae</taxon>
        <taxon>Pentapetalae</taxon>
        <taxon>asterids</taxon>
        <taxon>lamiids</taxon>
        <taxon>Solanales</taxon>
        <taxon>Solanaceae</taxon>
        <taxon>Solanoideae</taxon>
        <taxon>Hyoscyameae</taxon>
        <taxon>Anisodus</taxon>
    </lineage>
</organism>
<dbReference type="InterPro" id="IPR050549">
    <property type="entry name" value="MFS_Trehalose_Transporter"/>
</dbReference>
<dbReference type="InterPro" id="IPR036259">
    <property type="entry name" value="MFS_trans_sf"/>
</dbReference>
<comment type="subcellular location">
    <subcellularLocation>
        <location evidence="1">Cell membrane</location>
        <topology evidence="1">Multi-pass membrane protein</topology>
    </subcellularLocation>
</comment>
<sequence length="441" mass="48209">MASKNQENGIGDVEKPLIVKHNEELFMVYFSTAVAVCGSYAFGTCVGYSSPTQFSIMDELNLSFSQYSIFGSILTIGAMLGAITGGRIADFLGRKGAMRLSSVICSAGWLAIYLAKVPMFVGEISPNKLRGTLSSTNQLSIVFGLLAVYVIGAFAGWRILALLGVIPCGLLFLGLFFIPESPRWLAMNGQQEEFEAALRKLRGKDADISYERSTIQEYLTILETLPKVTFINLFDRSHYRAVIISVGLMAFQQFVGINGIIFYSTEIFKSAGFNPSLGTILFGVLQVGVTAGGALLIDRAGRRPLLMMSASGLLLGNLLIAFSFLCKAYSVALTLVPNLAFVGVLVYIASFSIGMGACPWLIMSEVFPLHVKGLGGSLVTLMNWFGSWVISYTFNFLMLWSSHGTFFLYAFVCLLAMIFIYEMIPETKGRRLEEIHASLNS</sequence>
<keyword evidence="8 11" id="KW-0472">Membrane</keyword>
<evidence type="ECO:0000256" key="5">
    <source>
        <dbReference type="ARBA" id="ARBA00022597"/>
    </source>
</evidence>
<keyword evidence="7 11" id="KW-1133">Transmembrane helix</keyword>
<feature type="transmembrane region" description="Helical" evidence="11">
    <location>
        <begin position="406"/>
        <end position="424"/>
    </location>
</feature>
<dbReference type="OrthoDB" id="6133115at2759"/>
<dbReference type="NCBIfam" id="TIGR00879">
    <property type="entry name" value="SP"/>
    <property type="match status" value="1"/>
</dbReference>
<accession>A0A9Q1L0Z7</accession>
<feature type="transmembrane region" description="Helical" evidence="11">
    <location>
        <begin position="241"/>
        <end position="264"/>
    </location>
</feature>
<dbReference type="CDD" id="cd17358">
    <property type="entry name" value="MFS_GLUT6_8_Class3_like"/>
    <property type="match status" value="1"/>
</dbReference>
<evidence type="ECO:0000256" key="10">
    <source>
        <dbReference type="RuleBase" id="RU003346"/>
    </source>
</evidence>
<dbReference type="InterPro" id="IPR005829">
    <property type="entry name" value="Sugar_transporter_CS"/>
</dbReference>
<evidence type="ECO:0000256" key="4">
    <source>
        <dbReference type="ARBA" id="ARBA00022475"/>
    </source>
</evidence>
<feature type="transmembrane region" description="Helical" evidence="11">
    <location>
        <begin position="136"/>
        <end position="154"/>
    </location>
</feature>
<comment type="similarity">
    <text evidence="2 10">Belongs to the major facilitator superfamily. Sugar transporter (TC 2.A.1.1) family.</text>
</comment>
<dbReference type="GO" id="GO:0005886">
    <property type="term" value="C:plasma membrane"/>
    <property type="evidence" value="ECO:0007669"/>
    <property type="project" value="UniProtKB-SubCell"/>
</dbReference>
<name>A0A9Q1L0Z7_9SOLA</name>
<comment type="caution">
    <text evidence="13">The sequence shown here is derived from an EMBL/GenBank/DDBJ whole genome shotgun (WGS) entry which is preliminary data.</text>
</comment>
<dbReference type="EMBL" id="JAJAGQ010000024">
    <property type="protein sequence ID" value="KAJ8526375.1"/>
    <property type="molecule type" value="Genomic_DNA"/>
</dbReference>
<evidence type="ECO:0000313" key="13">
    <source>
        <dbReference type="EMBL" id="KAJ8526375.1"/>
    </source>
</evidence>
<dbReference type="PROSITE" id="PS50850">
    <property type="entry name" value="MFS"/>
    <property type="match status" value="1"/>
</dbReference>
<dbReference type="AlphaFoldDB" id="A0A9Q1L0Z7"/>
<dbReference type="InterPro" id="IPR005828">
    <property type="entry name" value="MFS_sugar_transport-like"/>
</dbReference>
<proteinExistence type="inferred from homology"/>
<evidence type="ECO:0000256" key="11">
    <source>
        <dbReference type="SAM" id="Phobius"/>
    </source>
</evidence>
<evidence type="ECO:0000259" key="12">
    <source>
        <dbReference type="PROSITE" id="PS50850"/>
    </source>
</evidence>
<keyword evidence="6 11" id="KW-0812">Transmembrane</keyword>
<evidence type="ECO:0000256" key="3">
    <source>
        <dbReference type="ARBA" id="ARBA00022448"/>
    </source>
</evidence>
<comment type="similarity">
    <text evidence="9">Belongs to the major facilitator superfamily. Phosphate:H(+) symporter (TC 2.A.1.9) family.</text>
</comment>
<dbReference type="InterPro" id="IPR044775">
    <property type="entry name" value="MFS_ERD6/Tret1-like"/>
</dbReference>
<dbReference type="PANTHER" id="PTHR48021:SF21">
    <property type="entry name" value="SUGAR TRANSPORTER ERD6-LIKE 8"/>
    <property type="match status" value="1"/>
</dbReference>
<dbReference type="Proteomes" id="UP001152561">
    <property type="component" value="Unassembled WGS sequence"/>
</dbReference>
<feature type="transmembrane region" description="Helical" evidence="11">
    <location>
        <begin position="160"/>
        <end position="178"/>
    </location>
</feature>
<evidence type="ECO:0000256" key="1">
    <source>
        <dbReference type="ARBA" id="ARBA00004651"/>
    </source>
</evidence>
<feature type="transmembrane region" description="Helical" evidence="11">
    <location>
        <begin position="276"/>
        <end position="297"/>
    </location>
</feature>
<evidence type="ECO:0000256" key="2">
    <source>
        <dbReference type="ARBA" id="ARBA00010992"/>
    </source>
</evidence>
<dbReference type="GO" id="GO:0051119">
    <property type="term" value="F:sugar transmembrane transporter activity"/>
    <property type="evidence" value="ECO:0007669"/>
    <property type="project" value="InterPro"/>
</dbReference>
<feature type="transmembrane region" description="Helical" evidence="11">
    <location>
        <begin position="309"/>
        <end position="333"/>
    </location>
</feature>
<evidence type="ECO:0000256" key="6">
    <source>
        <dbReference type="ARBA" id="ARBA00022692"/>
    </source>
</evidence>
<dbReference type="InterPro" id="IPR003663">
    <property type="entry name" value="Sugar/inositol_transpt"/>
</dbReference>
<dbReference type="PROSITE" id="PS00216">
    <property type="entry name" value="SUGAR_TRANSPORT_1"/>
    <property type="match status" value="2"/>
</dbReference>
<feature type="transmembrane region" description="Helical" evidence="11">
    <location>
        <begin position="96"/>
        <end position="115"/>
    </location>
</feature>